<evidence type="ECO:0000256" key="3">
    <source>
        <dbReference type="ARBA" id="ARBA00022840"/>
    </source>
</evidence>
<evidence type="ECO:0000313" key="5">
    <source>
        <dbReference type="Proteomes" id="UP000237347"/>
    </source>
</evidence>
<keyword evidence="3" id="KW-0067">ATP-binding</keyword>
<dbReference type="Gene3D" id="3.30.420.40">
    <property type="match status" value="2"/>
</dbReference>
<protein>
    <submittedName>
        <fullName evidence="4">Mediator of rna polymerase ii transcription subunit 37c</fullName>
    </submittedName>
</protein>
<dbReference type="GO" id="GO:0030968">
    <property type="term" value="P:endoplasmic reticulum unfolded protein response"/>
    <property type="evidence" value="ECO:0007669"/>
    <property type="project" value="TreeGrafter"/>
</dbReference>
<dbReference type="EMBL" id="PKMF04000158">
    <property type="protein sequence ID" value="KAK7846261.1"/>
    <property type="molecule type" value="Genomic_DNA"/>
</dbReference>
<dbReference type="SUPFAM" id="SSF53067">
    <property type="entry name" value="Actin-like ATPase domain"/>
    <property type="match status" value="2"/>
</dbReference>
<dbReference type="FunFam" id="3.30.420.40:FF:000028">
    <property type="entry name" value="heat shock 70 kDa protein-like"/>
    <property type="match status" value="2"/>
</dbReference>
<evidence type="ECO:0000313" key="4">
    <source>
        <dbReference type="EMBL" id="KAK7846261.1"/>
    </source>
</evidence>
<dbReference type="GO" id="GO:0005524">
    <property type="term" value="F:ATP binding"/>
    <property type="evidence" value="ECO:0007669"/>
    <property type="project" value="UniProtKB-KW"/>
</dbReference>
<dbReference type="PANTHER" id="PTHR45639">
    <property type="entry name" value="HSC70CB, ISOFORM G-RELATED"/>
    <property type="match status" value="1"/>
</dbReference>
<dbReference type="Proteomes" id="UP000237347">
    <property type="component" value="Unassembled WGS sequence"/>
</dbReference>
<reference evidence="4 5" key="1">
    <citation type="journal article" date="2018" name="Sci. Data">
        <title>The draft genome sequence of cork oak.</title>
        <authorList>
            <person name="Ramos A.M."/>
            <person name="Usie A."/>
            <person name="Barbosa P."/>
            <person name="Barros P.M."/>
            <person name="Capote T."/>
            <person name="Chaves I."/>
            <person name="Simoes F."/>
            <person name="Abreu I."/>
            <person name="Carrasquinho I."/>
            <person name="Faro C."/>
            <person name="Guimaraes J.B."/>
            <person name="Mendonca D."/>
            <person name="Nobrega F."/>
            <person name="Rodrigues L."/>
            <person name="Saibo N.J.M."/>
            <person name="Varela M.C."/>
            <person name="Egas C."/>
            <person name="Matos J."/>
            <person name="Miguel C.M."/>
            <person name="Oliveira M.M."/>
            <person name="Ricardo C.P."/>
            <person name="Goncalves S."/>
        </authorList>
    </citation>
    <scope>NUCLEOTIDE SEQUENCE [LARGE SCALE GENOMIC DNA]</scope>
    <source>
        <strain evidence="5">cv. HL8</strain>
    </source>
</reference>
<keyword evidence="5" id="KW-1185">Reference proteome</keyword>
<dbReference type="PRINTS" id="PR00301">
    <property type="entry name" value="HEATSHOCK70"/>
</dbReference>
<keyword evidence="2" id="KW-0547">Nucleotide-binding</keyword>
<sequence length="173" mass="18844">MAGREVVPAIGIDLGTNYSTVAVWKGGDDPFISDIPSYVAFTNKERLVGRAAKKQVDKNPKNTVYKFGIFLLETMAGREVVPAIGIDLGTNYSTVAVWKGGDDPFISDIPSYVAFTNKERLVGRAAKKQVDKNPKNTVYSKIDLVDFGRDGFGCWACGMELVAGSTEGRGRLW</sequence>
<dbReference type="InterPro" id="IPR013126">
    <property type="entry name" value="Hsp_70_fam"/>
</dbReference>
<organism evidence="4 5">
    <name type="scientific">Quercus suber</name>
    <name type="common">Cork oak</name>
    <dbReference type="NCBI Taxonomy" id="58331"/>
    <lineage>
        <taxon>Eukaryota</taxon>
        <taxon>Viridiplantae</taxon>
        <taxon>Streptophyta</taxon>
        <taxon>Embryophyta</taxon>
        <taxon>Tracheophyta</taxon>
        <taxon>Spermatophyta</taxon>
        <taxon>Magnoliopsida</taxon>
        <taxon>eudicotyledons</taxon>
        <taxon>Gunneridae</taxon>
        <taxon>Pentapetalae</taxon>
        <taxon>rosids</taxon>
        <taxon>fabids</taxon>
        <taxon>Fagales</taxon>
        <taxon>Fagaceae</taxon>
        <taxon>Quercus</taxon>
    </lineage>
</organism>
<accession>A0AAW0L7E3</accession>
<evidence type="ECO:0000256" key="1">
    <source>
        <dbReference type="ARBA" id="ARBA00007381"/>
    </source>
</evidence>
<evidence type="ECO:0000256" key="2">
    <source>
        <dbReference type="ARBA" id="ARBA00022741"/>
    </source>
</evidence>
<comment type="similarity">
    <text evidence="1">Belongs to the heat shock protein 70 family.</text>
</comment>
<comment type="caution">
    <text evidence="4">The sequence shown here is derived from an EMBL/GenBank/DDBJ whole genome shotgun (WGS) entry which is preliminary data.</text>
</comment>
<gene>
    <name evidence="4" type="primary">MED37C_6</name>
    <name evidence="4" type="ORF">CFP56_008184</name>
</gene>
<dbReference type="GO" id="GO:0034663">
    <property type="term" value="C:endoplasmic reticulum chaperone complex"/>
    <property type="evidence" value="ECO:0007669"/>
    <property type="project" value="TreeGrafter"/>
</dbReference>
<dbReference type="AlphaFoldDB" id="A0AAW0L7E3"/>
<dbReference type="Pfam" id="PF00012">
    <property type="entry name" value="HSP70"/>
    <property type="match status" value="2"/>
</dbReference>
<name>A0AAW0L7E3_QUESU</name>
<dbReference type="GO" id="GO:0140662">
    <property type="term" value="F:ATP-dependent protein folding chaperone"/>
    <property type="evidence" value="ECO:0007669"/>
    <property type="project" value="InterPro"/>
</dbReference>
<dbReference type="InterPro" id="IPR043129">
    <property type="entry name" value="ATPase_NBD"/>
</dbReference>
<dbReference type="PANTHER" id="PTHR45639:SF34">
    <property type="entry name" value="CHAPERONE PROTEIN DNAK"/>
    <property type="match status" value="1"/>
</dbReference>
<proteinExistence type="inferred from homology"/>